<keyword evidence="1" id="KW-0812">Transmembrane</keyword>
<reference evidence="2 3" key="1">
    <citation type="submission" date="2016-12" db="EMBL/GenBank/DDBJ databases">
        <title>The whole genome sequencing and assembly of Lactobacillus amylophilus DSM 20533T strain.</title>
        <authorList>
            <person name="Lee Y.-J."/>
            <person name="Yi H."/>
            <person name="Bahn Y.-S."/>
            <person name="Kim J.F."/>
            <person name="Lee D.-W."/>
        </authorList>
    </citation>
    <scope>NUCLEOTIDE SEQUENCE [LARGE SCALE GENOMIC DNA]</scope>
    <source>
        <strain evidence="2 3">DSM 20533</strain>
    </source>
</reference>
<dbReference type="Proteomes" id="UP000185499">
    <property type="component" value="Chromosome"/>
</dbReference>
<proteinExistence type="predicted"/>
<dbReference type="EMBL" id="CP018888">
    <property type="protein sequence ID" value="APT18614.1"/>
    <property type="molecule type" value="Genomic_DNA"/>
</dbReference>
<dbReference type="KEGG" id="lah:LA20533_04765"/>
<keyword evidence="3" id="KW-1185">Reference proteome</keyword>
<organism evidence="2 3">
    <name type="scientific">Amylolactobacillus amylophilus DSM 20533 = JCM 1125</name>
    <dbReference type="NCBI Taxonomy" id="1423721"/>
    <lineage>
        <taxon>Bacteria</taxon>
        <taxon>Bacillati</taxon>
        <taxon>Bacillota</taxon>
        <taxon>Bacilli</taxon>
        <taxon>Lactobacillales</taxon>
        <taxon>Lactobacillaceae</taxon>
        <taxon>Amylolactobacillus</taxon>
    </lineage>
</organism>
<sequence length="93" mass="11124">MTKRIEKIAKIYRWVNPIWVFLMIILRNKIFTISSLVIQFLLLVVLFFFYRRYKSTNQEDNHYTRKPVDGLVSGIVVFIVLFTIGAISLLRWV</sequence>
<feature type="transmembrane region" description="Helical" evidence="1">
    <location>
        <begin position="30"/>
        <end position="50"/>
    </location>
</feature>
<feature type="transmembrane region" description="Helical" evidence="1">
    <location>
        <begin position="70"/>
        <end position="90"/>
    </location>
</feature>
<evidence type="ECO:0000313" key="2">
    <source>
        <dbReference type="EMBL" id="APT18614.1"/>
    </source>
</evidence>
<evidence type="ECO:0000313" key="3">
    <source>
        <dbReference type="Proteomes" id="UP000185499"/>
    </source>
</evidence>
<accession>A0A1L6XCA6</accession>
<keyword evidence="1" id="KW-0472">Membrane</keyword>
<name>A0A1L6XCA6_9LACO</name>
<evidence type="ECO:0000256" key="1">
    <source>
        <dbReference type="SAM" id="Phobius"/>
    </source>
</evidence>
<gene>
    <name evidence="2" type="ORF">LA20533_04765</name>
</gene>
<protein>
    <submittedName>
        <fullName evidence="2">Uncharacterized protein</fullName>
    </submittedName>
</protein>
<keyword evidence="1" id="KW-1133">Transmembrane helix</keyword>
<dbReference type="AlphaFoldDB" id="A0A1L6XCA6"/>